<dbReference type="EMBL" id="CM056744">
    <property type="protein sequence ID" value="KAJ8668277.1"/>
    <property type="molecule type" value="Genomic_DNA"/>
</dbReference>
<proteinExistence type="predicted"/>
<name>A0ACC2ND43_9HYME</name>
<comment type="caution">
    <text evidence="1">The sequence shown here is derived from an EMBL/GenBank/DDBJ whole genome shotgun (WGS) entry which is preliminary data.</text>
</comment>
<reference evidence="1" key="1">
    <citation type="submission" date="2023-04" db="EMBL/GenBank/DDBJ databases">
        <title>A chromosome-level genome assembly of the parasitoid wasp Eretmocerus hayati.</title>
        <authorList>
            <person name="Zhong Y."/>
            <person name="Liu S."/>
            <person name="Liu Y."/>
        </authorList>
    </citation>
    <scope>NUCLEOTIDE SEQUENCE</scope>
    <source>
        <strain evidence="1">ZJU_SS_LIU_2023</strain>
    </source>
</reference>
<dbReference type="Proteomes" id="UP001239111">
    <property type="component" value="Chromosome 4"/>
</dbReference>
<evidence type="ECO:0000313" key="2">
    <source>
        <dbReference type="Proteomes" id="UP001239111"/>
    </source>
</evidence>
<evidence type="ECO:0000313" key="1">
    <source>
        <dbReference type="EMBL" id="KAJ8668277.1"/>
    </source>
</evidence>
<accession>A0ACC2ND43</accession>
<gene>
    <name evidence="1" type="ORF">QAD02_009940</name>
</gene>
<sequence length="725" mass="82119">MELLCRVVFSIVLVFVVVVECQNGDLGEEKPPALKLISEVDPSSREMQDLEGYSLPFIARDLEALSLLIGRLENENCRRHCQLVVDGLYNLSTWAVEFYDASGKLPEGVLSGSTYHLGNFDECLDIGKTPDDEAPQGIRGQYCLSNVKIGVPGEGELSRNSSPMWRKFMKLERRYDNKIDELHWGICVPDSCTSHDVEELIEMIVANTLARTNFGIRVGIPEGSCYKNEPVKVDGYAVAYLSVISFVIAIVIVATLYDICYIKNADDIPRDVMPQILLAFSMPANLKKLCSPAHEDLKFECISGIKFLSMVFVIAGHTLIFVVSGPVLNQKFWHEAIGKVENSVFLNNPLLVDTFLLLGGFLFSRILLQELDKRKSVNFLFLYIYRYFRLTPAYMVMLGLYVTWLPNLDSGPLWSRMRLENERCRASYWANLLYINNYVNTDQLCMFQSWYLSVDTQLFILAPAIVYPLWRWRKIGHIILATVTTIATILPFILTFVQDLDPTLLIYTPEVKDISTNEYFKSSYIKTHMRAGAYCFGLFYGYIVYRIQNSDKKIPKQSVKLGWLLSSFALVLSMCSISVFYGPRKNFTTVEAAFYSSLHRAMWSAGAGWVVLACVTDNAGSLRKILKWRPFVPLSRLTYSAYLVNGLVELHSASTVRVPQHLDNFSLFGKVLSHLMLTFGGAVLLSAMFESPILGIERIFLRRERSKSDSLTKKNDSEDTSTTEA</sequence>
<keyword evidence="2" id="KW-1185">Reference proteome</keyword>
<protein>
    <submittedName>
        <fullName evidence="1">Uncharacterized protein</fullName>
    </submittedName>
</protein>
<organism evidence="1 2">
    <name type="scientific">Eretmocerus hayati</name>
    <dbReference type="NCBI Taxonomy" id="131215"/>
    <lineage>
        <taxon>Eukaryota</taxon>
        <taxon>Metazoa</taxon>
        <taxon>Ecdysozoa</taxon>
        <taxon>Arthropoda</taxon>
        <taxon>Hexapoda</taxon>
        <taxon>Insecta</taxon>
        <taxon>Pterygota</taxon>
        <taxon>Neoptera</taxon>
        <taxon>Endopterygota</taxon>
        <taxon>Hymenoptera</taxon>
        <taxon>Apocrita</taxon>
        <taxon>Proctotrupomorpha</taxon>
        <taxon>Chalcidoidea</taxon>
        <taxon>Aphelinidae</taxon>
        <taxon>Aphelininae</taxon>
        <taxon>Eretmocerus</taxon>
    </lineage>
</organism>